<reference evidence="7" key="1">
    <citation type="journal article" date="2019" name="Int. J. Syst. Evol. Microbiol.">
        <title>The Global Catalogue of Microorganisms (GCM) 10K type strain sequencing project: providing services to taxonomists for standard genome sequencing and annotation.</title>
        <authorList>
            <consortium name="The Broad Institute Genomics Platform"/>
            <consortium name="The Broad Institute Genome Sequencing Center for Infectious Disease"/>
            <person name="Wu L."/>
            <person name="Ma J."/>
        </authorList>
    </citation>
    <scope>NUCLEOTIDE SEQUENCE [LARGE SCALE GENOMIC DNA]</scope>
    <source>
        <strain evidence="7">JCM 14559</strain>
    </source>
</reference>
<dbReference type="InterPro" id="IPR009057">
    <property type="entry name" value="Homeodomain-like_sf"/>
</dbReference>
<feature type="domain" description="HTH tetR-type" evidence="5">
    <location>
        <begin position="5"/>
        <end position="65"/>
    </location>
</feature>
<keyword evidence="3" id="KW-0804">Transcription</keyword>
<keyword evidence="7" id="KW-1185">Reference proteome</keyword>
<dbReference type="Pfam" id="PF00440">
    <property type="entry name" value="TetR_N"/>
    <property type="match status" value="1"/>
</dbReference>
<evidence type="ECO:0000256" key="4">
    <source>
        <dbReference type="PROSITE-ProRule" id="PRU00335"/>
    </source>
</evidence>
<dbReference type="Gene3D" id="1.10.10.60">
    <property type="entry name" value="Homeodomain-like"/>
    <property type="match status" value="1"/>
</dbReference>
<dbReference type="InterPro" id="IPR036271">
    <property type="entry name" value="Tet_transcr_reg_TetR-rel_C_sf"/>
</dbReference>
<dbReference type="InterPro" id="IPR025996">
    <property type="entry name" value="MT1864/Rv1816-like_C"/>
</dbReference>
<feature type="DNA-binding region" description="H-T-H motif" evidence="4">
    <location>
        <begin position="28"/>
        <end position="47"/>
    </location>
</feature>
<comment type="caution">
    <text evidence="6">The sequence shown here is derived from an EMBL/GenBank/DDBJ whole genome shotgun (WGS) entry which is preliminary data.</text>
</comment>
<dbReference type="Pfam" id="PF13305">
    <property type="entry name" value="TetR_C_33"/>
    <property type="match status" value="1"/>
</dbReference>
<protein>
    <submittedName>
        <fullName evidence="6">TetR/AcrR family transcriptional regulator</fullName>
    </submittedName>
</protein>
<dbReference type="RefSeq" id="WP_344556240.1">
    <property type="nucleotide sequence ID" value="NZ_BAAANS010000047.1"/>
</dbReference>
<name>A0ABP5J9L4_9ACTN</name>
<evidence type="ECO:0000256" key="2">
    <source>
        <dbReference type="ARBA" id="ARBA00023125"/>
    </source>
</evidence>
<accession>A0ABP5J9L4</accession>
<evidence type="ECO:0000256" key="3">
    <source>
        <dbReference type="ARBA" id="ARBA00023163"/>
    </source>
</evidence>
<organism evidence="6 7">
    <name type="scientific">Kitasatospora saccharophila</name>
    <dbReference type="NCBI Taxonomy" id="407973"/>
    <lineage>
        <taxon>Bacteria</taxon>
        <taxon>Bacillati</taxon>
        <taxon>Actinomycetota</taxon>
        <taxon>Actinomycetes</taxon>
        <taxon>Kitasatosporales</taxon>
        <taxon>Streptomycetaceae</taxon>
        <taxon>Kitasatospora</taxon>
    </lineage>
</organism>
<dbReference type="SUPFAM" id="SSF48498">
    <property type="entry name" value="Tetracyclin repressor-like, C-terminal domain"/>
    <property type="match status" value="1"/>
</dbReference>
<gene>
    <name evidence="6" type="ORF">GCM10009759_58000</name>
</gene>
<keyword evidence="1" id="KW-0805">Transcription regulation</keyword>
<sequence>MPRAGLSTAAVVDHALELIDERGAEALTLAAVAARAGVATPSLYKHVAGGLPELRRLVAVRTTGELADHLAAAVLGHSRDGAVRALLAAYAGYALAHPRRYAALPQVPDPDPGPELVEAAERLVGVLFAVLRGYGLEGSEAVHAVRTLRAAAHGYASLTTAGAFQLAEGTDVTLERLTGVLVEGLANWPGGEGP</sequence>
<dbReference type="EMBL" id="BAAANS010000047">
    <property type="protein sequence ID" value="GAA2114028.1"/>
    <property type="molecule type" value="Genomic_DNA"/>
</dbReference>
<dbReference type="PROSITE" id="PS50977">
    <property type="entry name" value="HTH_TETR_2"/>
    <property type="match status" value="1"/>
</dbReference>
<proteinExistence type="predicted"/>
<dbReference type="InterPro" id="IPR001647">
    <property type="entry name" value="HTH_TetR"/>
</dbReference>
<dbReference type="Gene3D" id="1.10.357.10">
    <property type="entry name" value="Tetracycline Repressor, domain 2"/>
    <property type="match status" value="1"/>
</dbReference>
<keyword evidence="2 4" id="KW-0238">DNA-binding</keyword>
<evidence type="ECO:0000259" key="5">
    <source>
        <dbReference type="PROSITE" id="PS50977"/>
    </source>
</evidence>
<dbReference type="SUPFAM" id="SSF46689">
    <property type="entry name" value="Homeodomain-like"/>
    <property type="match status" value="1"/>
</dbReference>
<evidence type="ECO:0000256" key="1">
    <source>
        <dbReference type="ARBA" id="ARBA00023015"/>
    </source>
</evidence>
<dbReference type="Proteomes" id="UP001500897">
    <property type="component" value="Unassembled WGS sequence"/>
</dbReference>
<evidence type="ECO:0000313" key="6">
    <source>
        <dbReference type="EMBL" id="GAA2114028.1"/>
    </source>
</evidence>
<evidence type="ECO:0000313" key="7">
    <source>
        <dbReference type="Proteomes" id="UP001500897"/>
    </source>
</evidence>